<evidence type="ECO:0000313" key="2">
    <source>
        <dbReference type="Proteomes" id="UP000501466"/>
    </source>
</evidence>
<dbReference type="RefSeq" id="WP_173290786.1">
    <property type="nucleotide sequence ID" value="NZ_AP021888.1"/>
</dbReference>
<reference evidence="2" key="1">
    <citation type="submission" date="2019-11" db="EMBL/GenBank/DDBJ databases">
        <title>Isolation and characterization of two novel species in the genus Thiomicrorhabdus.</title>
        <authorList>
            <person name="Mochizuki J."/>
            <person name="Kojima H."/>
            <person name="Fukui M."/>
        </authorList>
    </citation>
    <scope>NUCLEOTIDE SEQUENCE [LARGE SCALE GENOMIC DNA]</scope>
    <source>
        <strain evidence="2">AkT22</strain>
    </source>
</reference>
<dbReference type="KEGG" id="tzo:THMIRHAT_06820"/>
<sequence length="142" mass="16272">MKSLLNQSGHGLAHIMEQAELFQALLSLGQSCLSEKLKPHLIGVGFEENTLICQLDDNLWSTQLRFFEPELLKEYQTHFPHLRLQRIKIQILPIAERTLIKPQTMERPTLSCANEMRLLSQKVHSKGLSSALEKLSQRALEE</sequence>
<accession>A0A6F8PLH1</accession>
<dbReference type="EMBL" id="AP021888">
    <property type="protein sequence ID" value="BBP42936.1"/>
    <property type="molecule type" value="Genomic_DNA"/>
</dbReference>
<dbReference type="PROSITE" id="PS51257">
    <property type="entry name" value="PROKAR_LIPOPROTEIN"/>
    <property type="match status" value="1"/>
</dbReference>
<evidence type="ECO:0000313" key="1">
    <source>
        <dbReference type="EMBL" id="BBP42936.1"/>
    </source>
</evidence>
<organism evidence="1 2">
    <name type="scientific">Thiosulfativibrio zosterae</name>
    <dbReference type="NCBI Taxonomy" id="2675053"/>
    <lineage>
        <taxon>Bacteria</taxon>
        <taxon>Pseudomonadati</taxon>
        <taxon>Pseudomonadota</taxon>
        <taxon>Gammaproteobacteria</taxon>
        <taxon>Thiotrichales</taxon>
        <taxon>Piscirickettsiaceae</taxon>
        <taxon>Thiosulfativibrio</taxon>
    </lineage>
</organism>
<dbReference type="Proteomes" id="UP000501466">
    <property type="component" value="Chromosome"/>
</dbReference>
<evidence type="ECO:0008006" key="3">
    <source>
        <dbReference type="Google" id="ProtNLM"/>
    </source>
</evidence>
<dbReference type="InterPro" id="IPR007922">
    <property type="entry name" value="DciA-like"/>
</dbReference>
<dbReference type="AlphaFoldDB" id="A0A6F8PLH1"/>
<keyword evidence="2" id="KW-1185">Reference proteome</keyword>
<protein>
    <recommendedName>
        <fullName evidence="3">DUF721 domain-containing protein</fullName>
    </recommendedName>
</protein>
<gene>
    <name evidence="1" type="ORF">THMIRHAT_06820</name>
</gene>
<dbReference type="Pfam" id="PF05258">
    <property type="entry name" value="DciA"/>
    <property type="match status" value="1"/>
</dbReference>
<proteinExistence type="predicted"/>
<name>A0A6F8PLH1_9GAMM</name>